<dbReference type="SUPFAM" id="SSF103481">
    <property type="entry name" value="Multidrug resistance efflux transporter EmrE"/>
    <property type="match status" value="2"/>
</dbReference>
<keyword evidence="5 6" id="KW-0472">Membrane</keyword>
<keyword evidence="3 6" id="KW-0812">Transmembrane</keyword>
<evidence type="ECO:0000256" key="2">
    <source>
        <dbReference type="ARBA" id="ARBA00007362"/>
    </source>
</evidence>
<evidence type="ECO:0000256" key="4">
    <source>
        <dbReference type="ARBA" id="ARBA00022989"/>
    </source>
</evidence>
<gene>
    <name evidence="8" type="ORF">NMK_2985</name>
</gene>
<sequence>MQAQQKQRWLVLVSLVTLYFVWGGTFLGMRFALESFPPFMMAGLRFFIAGGLLYLILWKRGEPHPTLKQWGASVVVGTLLLAVGNAGVAYAEQWVDTGPAALTIATVPLWALVFSAFWGDSPHAREWLGIGLGIAGVAILNMGSSMRASALGASVLLIAAAGWAFGSVWSKRLPVPQGAMASAAQMLAASAVLMMVSMLSGEHLKGVPTAKALWSLAYLAIFGSLIAYSAYLYLLKTVRPALATSYAFVNPLVAILLGTWLAGEHVGLHEWSALVAILAGVMVVLTAKRG</sequence>
<feature type="transmembrane region" description="Helical" evidence="6">
    <location>
        <begin position="9"/>
        <end position="33"/>
    </location>
</feature>
<keyword evidence="9" id="KW-1185">Reference proteome</keyword>
<feature type="transmembrane region" description="Helical" evidence="6">
    <location>
        <begin position="39"/>
        <end position="58"/>
    </location>
</feature>
<feature type="domain" description="EamA" evidence="7">
    <location>
        <begin position="151"/>
        <end position="285"/>
    </location>
</feature>
<evidence type="ECO:0000256" key="1">
    <source>
        <dbReference type="ARBA" id="ARBA00004141"/>
    </source>
</evidence>
<feature type="transmembrane region" description="Helical" evidence="6">
    <location>
        <begin position="241"/>
        <end position="262"/>
    </location>
</feature>
<dbReference type="NCBIfam" id="NF008432">
    <property type="entry name" value="PRK11272.1"/>
    <property type="match status" value="1"/>
</dbReference>
<feature type="transmembrane region" description="Helical" evidence="6">
    <location>
        <begin position="181"/>
        <end position="200"/>
    </location>
</feature>
<comment type="similarity">
    <text evidence="2">Belongs to the EamA transporter family.</text>
</comment>
<protein>
    <submittedName>
        <fullName evidence="8">Membrane protein</fullName>
    </submittedName>
</protein>
<dbReference type="InterPro" id="IPR000620">
    <property type="entry name" value="EamA_dom"/>
</dbReference>
<keyword evidence="4 6" id="KW-1133">Transmembrane helix</keyword>
<feature type="transmembrane region" description="Helical" evidence="6">
    <location>
        <begin position="212"/>
        <end position="234"/>
    </location>
</feature>
<comment type="caution">
    <text evidence="8">The sequence shown here is derived from an EMBL/GenBank/DDBJ whole genome shotgun (WGS) entry which is preliminary data.</text>
</comment>
<dbReference type="PANTHER" id="PTHR32322:SF2">
    <property type="entry name" value="EAMA DOMAIN-CONTAINING PROTEIN"/>
    <property type="match status" value="1"/>
</dbReference>
<feature type="transmembrane region" description="Helical" evidence="6">
    <location>
        <begin position="70"/>
        <end position="91"/>
    </location>
</feature>
<evidence type="ECO:0000259" key="7">
    <source>
        <dbReference type="Pfam" id="PF00892"/>
    </source>
</evidence>
<comment type="subcellular location">
    <subcellularLocation>
        <location evidence="1">Membrane</location>
        <topology evidence="1">Multi-pass membrane protein</topology>
    </subcellularLocation>
</comment>
<dbReference type="RefSeq" id="WP_109016529.1">
    <property type="nucleotide sequence ID" value="NZ_BDOQ01000018.1"/>
</dbReference>
<evidence type="ECO:0000256" key="6">
    <source>
        <dbReference type="SAM" id="Phobius"/>
    </source>
</evidence>
<organism evidence="8 9">
    <name type="scientific">Novimethylophilus kurashikiensis</name>
    <dbReference type="NCBI Taxonomy" id="1825523"/>
    <lineage>
        <taxon>Bacteria</taxon>
        <taxon>Pseudomonadati</taxon>
        <taxon>Pseudomonadota</taxon>
        <taxon>Betaproteobacteria</taxon>
        <taxon>Nitrosomonadales</taxon>
        <taxon>Methylophilaceae</taxon>
        <taxon>Novimethylophilus</taxon>
    </lineage>
</organism>
<feature type="transmembrane region" description="Helical" evidence="6">
    <location>
        <begin position="127"/>
        <end position="144"/>
    </location>
</feature>
<feature type="domain" description="EamA" evidence="7">
    <location>
        <begin position="14"/>
        <end position="141"/>
    </location>
</feature>
<accession>A0A2R5FC05</accession>
<dbReference type="OrthoDB" id="9812547at2"/>
<evidence type="ECO:0000256" key="5">
    <source>
        <dbReference type="ARBA" id="ARBA00023136"/>
    </source>
</evidence>
<evidence type="ECO:0000313" key="8">
    <source>
        <dbReference type="EMBL" id="GBG15379.1"/>
    </source>
</evidence>
<evidence type="ECO:0000256" key="3">
    <source>
        <dbReference type="ARBA" id="ARBA00022692"/>
    </source>
</evidence>
<dbReference type="Proteomes" id="UP000245081">
    <property type="component" value="Unassembled WGS sequence"/>
</dbReference>
<feature type="transmembrane region" description="Helical" evidence="6">
    <location>
        <begin position="97"/>
        <end position="118"/>
    </location>
</feature>
<reference evidence="8 9" key="1">
    <citation type="journal article" date="2018" name="Environ. Microbiol.">
        <title>Isolation and genomic characterization of Novimethylophilus kurashikiensis gen. nov. sp. nov., a new lanthanide-dependent methylotrophic species of Methylophilaceae.</title>
        <authorList>
            <person name="Lv H."/>
            <person name="Sahin N."/>
            <person name="Tani A."/>
        </authorList>
    </citation>
    <scope>NUCLEOTIDE SEQUENCE [LARGE SCALE GENOMIC DNA]</scope>
    <source>
        <strain evidence="8 9">La2-4</strain>
    </source>
</reference>
<dbReference type="PANTHER" id="PTHR32322">
    <property type="entry name" value="INNER MEMBRANE TRANSPORTER"/>
    <property type="match status" value="1"/>
</dbReference>
<feature type="transmembrane region" description="Helical" evidence="6">
    <location>
        <begin position="150"/>
        <end position="169"/>
    </location>
</feature>
<dbReference type="InterPro" id="IPR050638">
    <property type="entry name" value="AA-Vitamin_Transporters"/>
</dbReference>
<dbReference type="InterPro" id="IPR037185">
    <property type="entry name" value="EmrE-like"/>
</dbReference>
<feature type="transmembrane region" description="Helical" evidence="6">
    <location>
        <begin position="268"/>
        <end position="287"/>
    </location>
</feature>
<dbReference type="AlphaFoldDB" id="A0A2R5FC05"/>
<evidence type="ECO:0000313" key="9">
    <source>
        <dbReference type="Proteomes" id="UP000245081"/>
    </source>
</evidence>
<dbReference type="Pfam" id="PF00892">
    <property type="entry name" value="EamA"/>
    <property type="match status" value="2"/>
</dbReference>
<proteinExistence type="inferred from homology"/>
<name>A0A2R5FC05_9PROT</name>
<dbReference type="GO" id="GO:0016020">
    <property type="term" value="C:membrane"/>
    <property type="evidence" value="ECO:0007669"/>
    <property type="project" value="UniProtKB-SubCell"/>
</dbReference>
<dbReference type="EMBL" id="BDOQ01000018">
    <property type="protein sequence ID" value="GBG15379.1"/>
    <property type="molecule type" value="Genomic_DNA"/>
</dbReference>